<proteinExistence type="inferred from homology"/>
<dbReference type="GO" id="GO:0055085">
    <property type="term" value="P:transmembrane transport"/>
    <property type="evidence" value="ECO:0007669"/>
    <property type="project" value="TreeGrafter"/>
</dbReference>
<evidence type="ECO:0008006" key="11">
    <source>
        <dbReference type="Google" id="ProtNLM"/>
    </source>
</evidence>
<evidence type="ECO:0000256" key="7">
    <source>
        <dbReference type="ARBA" id="ARBA00023136"/>
    </source>
</evidence>
<feature type="transmembrane region" description="Helical" evidence="8">
    <location>
        <begin position="7"/>
        <end position="29"/>
    </location>
</feature>
<feature type="transmembrane region" description="Helical" evidence="8">
    <location>
        <begin position="143"/>
        <end position="169"/>
    </location>
</feature>
<comment type="similarity">
    <text evidence="2">Belongs to the autoinducer-2 exporter (AI-2E) (TC 2.A.86) family.</text>
</comment>
<dbReference type="EMBL" id="MHNL01000011">
    <property type="protein sequence ID" value="OGZ44947.1"/>
    <property type="molecule type" value="Genomic_DNA"/>
</dbReference>
<comment type="subcellular location">
    <subcellularLocation>
        <location evidence="1">Cell membrane</location>
        <topology evidence="1">Multi-pass membrane protein</topology>
    </subcellularLocation>
</comment>
<evidence type="ECO:0000256" key="5">
    <source>
        <dbReference type="ARBA" id="ARBA00022692"/>
    </source>
</evidence>
<keyword evidence="4" id="KW-1003">Cell membrane</keyword>
<feature type="transmembrane region" description="Helical" evidence="8">
    <location>
        <begin position="314"/>
        <end position="332"/>
    </location>
</feature>
<dbReference type="Proteomes" id="UP000177785">
    <property type="component" value="Unassembled WGS sequence"/>
</dbReference>
<keyword evidence="3" id="KW-0813">Transport</keyword>
<gene>
    <name evidence="9" type="ORF">A2756_03710</name>
</gene>
<organism evidence="9 10">
    <name type="scientific">Candidatus Ryanbacteria bacterium RIFCSPHIGHO2_01_FULL_48_27</name>
    <dbReference type="NCBI Taxonomy" id="1802115"/>
    <lineage>
        <taxon>Bacteria</taxon>
        <taxon>Candidatus Ryaniibacteriota</taxon>
    </lineage>
</organism>
<evidence type="ECO:0000313" key="9">
    <source>
        <dbReference type="EMBL" id="OGZ44947.1"/>
    </source>
</evidence>
<name>A0A1G2G423_9BACT</name>
<dbReference type="GO" id="GO:0005886">
    <property type="term" value="C:plasma membrane"/>
    <property type="evidence" value="ECO:0007669"/>
    <property type="project" value="UniProtKB-SubCell"/>
</dbReference>
<reference evidence="9 10" key="1">
    <citation type="journal article" date="2016" name="Nat. Commun.">
        <title>Thousands of microbial genomes shed light on interconnected biogeochemical processes in an aquifer system.</title>
        <authorList>
            <person name="Anantharaman K."/>
            <person name="Brown C.T."/>
            <person name="Hug L.A."/>
            <person name="Sharon I."/>
            <person name="Castelle C.J."/>
            <person name="Probst A.J."/>
            <person name="Thomas B.C."/>
            <person name="Singh A."/>
            <person name="Wilkins M.J."/>
            <person name="Karaoz U."/>
            <person name="Brodie E.L."/>
            <person name="Williams K.H."/>
            <person name="Hubbard S.S."/>
            <person name="Banfield J.F."/>
        </authorList>
    </citation>
    <scope>NUCLEOTIDE SEQUENCE [LARGE SCALE GENOMIC DNA]</scope>
</reference>
<dbReference type="AlphaFoldDB" id="A0A1G2G423"/>
<evidence type="ECO:0000256" key="4">
    <source>
        <dbReference type="ARBA" id="ARBA00022475"/>
    </source>
</evidence>
<sequence>MPKDQTIIISTGTILRTILLLLGVVFLYYVRDVVAILLIAVVIASAIEPGIKWFCKRGLPRVIAVLAIYLATIALLGFLFYLVIPPTINQLQDFVSGFPLYLESTLLQLKETFTFLPFDAFSPSISTLASRLDVLVSEKLLEFFSLGSFLFDGPMAIVFAVIIAFYLSVQEDGVGDFLRIVTPYRHESYLIDLWGRSQYKIGRWFQGQILLGVLVGVLVYLGLTLLGVKYALVLGVVSATFEIIPYFGPIMAAIPGIAISVVQSPVLGLWVVFLYVMVQQLENHLIYPVVVRKTVGVPPLLVIVSLLIGAKIGGFFGVVLAVPLAVVLVEFLNDVAEKKKTFQVD</sequence>
<evidence type="ECO:0000256" key="6">
    <source>
        <dbReference type="ARBA" id="ARBA00022989"/>
    </source>
</evidence>
<evidence type="ECO:0000256" key="2">
    <source>
        <dbReference type="ARBA" id="ARBA00009773"/>
    </source>
</evidence>
<keyword evidence="6 8" id="KW-1133">Transmembrane helix</keyword>
<accession>A0A1G2G423</accession>
<evidence type="ECO:0000256" key="1">
    <source>
        <dbReference type="ARBA" id="ARBA00004651"/>
    </source>
</evidence>
<dbReference type="InterPro" id="IPR002549">
    <property type="entry name" value="AI-2E-like"/>
</dbReference>
<keyword evidence="7 8" id="KW-0472">Membrane</keyword>
<dbReference type="PANTHER" id="PTHR21716">
    <property type="entry name" value="TRANSMEMBRANE PROTEIN"/>
    <property type="match status" value="1"/>
</dbReference>
<feature type="transmembrane region" description="Helical" evidence="8">
    <location>
        <begin position="209"/>
        <end position="232"/>
    </location>
</feature>
<protein>
    <recommendedName>
        <fullName evidence="11">AI-2E family transporter</fullName>
    </recommendedName>
</protein>
<dbReference type="Pfam" id="PF01594">
    <property type="entry name" value="AI-2E_transport"/>
    <property type="match status" value="1"/>
</dbReference>
<feature type="transmembrane region" description="Helical" evidence="8">
    <location>
        <begin position="62"/>
        <end position="84"/>
    </location>
</feature>
<evidence type="ECO:0000256" key="3">
    <source>
        <dbReference type="ARBA" id="ARBA00022448"/>
    </source>
</evidence>
<evidence type="ECO:0000313" key="10">
    <source>
        <dbReference type="Proteomes" id="UP000177785"/>
    </source>
</evidence>
<keyword evidence="5 8" id="KW-0812">Transmembrane</keyword>
<evidence type="ECO:0000256" key="8">
    <source>
        <dbReference type="SAM" id="Phobius"/>
    </source>
</evidence>
<dbReference type="STRING" id="1802115.A2756_03710"/>
<feature type="transmembrane region" description="Helical" evidence="8">
    <location>
        <begin position="35"/>
        <end position="55"/>
    </location>
</feature>
<dbReference type="PANTHER" id="PTHR21716:SF53">
    <property type="entry name" value="PERMEASE PERM-RELATED"/>
    <property type="match status" value="1"/>
</dbReference>
<comment type="caution">
    <text evidence="9">The sequence shown here is derived from an EMBL/GenBank/DDBJ whole genome shotgun (WGS) entry which is preliminary data.</text>
</comment>